<dbReference type="GO" id="GO:0098552">
    <property type="term" value="C:side of membrane"/>
    <property type="evidence" value="ECO:0007669"/>
    <property type="project" value="UniProtKB-KW"/>
</dbReference>
<dbReference type="Gene3D" id="3.20.20.80">
    <property type="entry name" value="Glycosidases"/>
    <property type="match status" value="1"/>
</dbReference>
<reference evidence="12" key="1">
    <citation type="submission" date="2022-07" db="EMBL/GenBank/DDBJ databases">
        <title>Phylogenomic reconstructions and comparative analyses of Kickxellomycotina fungi.</title>
        <authorList>
            <person name="Reynolds N.K."/>
            <person name="Stajich J.E."/>
            <person name="Barry K."/>
            <person name="Grigoriev I.V."/>
            <person name="Crous P."/>
            <person name="Smith M.E."/>
        </authorList>
    </citation>
    <scope>NUCLEOTIDE SEQUENCE</scope>
    <source>
        <strain evidence="12">RSA 1196</strain>
    </source>
</reference>
<dbReference type="AlphaFoldDB" id="A0A9W8E5U0"/>
<accession>A0A9W8E5U0</accession>
<evidence type="ECO:0000256" key="2">
    <source>
        <dbReference type="ARBA" id="ARBA00004589"/>
    </source>
</evidence>
<evidence type="ECO:0000256" key="4">
    <source>
        <dbReference type="ARBA" id="ARBA00022622"/>
    </source>
</evidence>
<evidence type="ECO:0000313" key="12">
    <source>
        <dbReference type="EMBL" id="KAJ1958979.1"/>
    </source>
</evidence>
<gene>
    <name evidence="12" type="primary">gel4_2</name>
    <name evidence="12" type="ORF">IWQ62_004797</name>
</gene>
<keyword evidence="7" id="KW-1015">Disulfide bond</keyword>
<dbReference type="InterPro" id="IPR017853">
    <property type="entry name" value="GH"/>
</dbReference>
<evidence type="ECO:0000256" key="3">
    <source>
        <dbReference type="ARBA" id="ARBA00007528"/>
    </source>
</evidence>
<dbReference type="EC" id="2.4.1.-" evidence="10"/>
<keyword evidence="5 10" id="KW-0732">Signal</keyword>
<feature type="signal peptide" evidence="10">
    <location>
        <begin position="1"/>
        <end position="22"/>
    </location>
</feature>
<keyword evidence="9 10" id="KW-0449">Lipoprotein</keyword>
<evidence type="ECO:0000256" key="10">
    <source>
        <dbReference type="RuleBase" id="RU361209"/>
    </source>
</evidence>
<comment type="similarity">
    <text evidence="3 10">Belongs to the glycosyl hydrolase 72 family.</text>
</comment>
<dbReference type="PANTHER" id="PTHR31468">
    <property type="entry name" value="1,3-BETA-GLUCANOSYLTRANSFERASE GAS1"/>
    <property type="match status" value="1"/>
</dbReference>
<dbReference type="GO" id="GO:0005886">
    <property type="term" value="C:plasma membrane"/>
    <property type="evidence" value="ECO:0007669"/>
    <property type="project" value="UniProtKB-SubCell"/>
</dbReference>
<keyword evidence="13" id="KW-1185">Reference proteome</keyword>
<keyword evidence="10" id="KW-0808">Transferase</keyword>
<dbReference type="Proteomes" id="UP001150925">
    <property type="component" value="Unassembled WGS sequence"/>
</dbReference>
<evidence type="ECO:0000256" key="5">
    <source>
        <dbReference type="ARBA" id="ARBA00022729"/>
    </source>
</evidence>
<dbReference type="InterPro" id="IPR004886">
    <property type="entry name" value="Glucanosyltransferase"/>
</dbReference>
<protein>
    <recommendedName>
        <fullName evidence="10">1,3-beta-glucanosyltransferase</fullName>
        <ecNumber evidence="10">2.4.1.-</ecNumber>
    </recommendedName>
</protein>
<evidence type="ECO:0000256" key="7">
    <source>
        <dbReference type="ARBA" id="ARBA00023157"/>
    </source>
</evidence>
<evidence type="ECO:0000256" key="9">
    <source>
        <dbReference type="ARBA" id="ARBA00023288"/>
    </source>
</evidence>
<evidence type="ECO:0000259" key="11">
    <source>
        <dbReference type="SMART" id="SM00768"/>
    </source>
</evidence>
<evidence type="ECO:0000256" key="8">
    <source>
        <dbReference type="ARBA" id="ARBA00023180"/>
    </source>
</evidence>
<evidence type="ECO:0000256" key="6">
    <source>
        <dbReference type="ARBA" id="ARBA00023136"/>
    </source>
</evidence>
<comment type="function">
    <text evidence="10">Splits internally a 1,3-beta-glucan molecule and transfers the newly generated reducing end (the donor) to the non-reducing end of another 1,3-beta-glucan molecule (the acceptor) forming a 1,3-beta linkage, resulting in the elongation of 1,3-beta-glucan chains in the cell wall.</text>
</comment>
<evidence type="ECO:0000313" key="13">
    <source>
        <dbReference type="Proteomes" id="UP001150925"/>
    </source>
</evidence>
<dbReference type="GO" id="GO:0071970">
    <property type="term" value="P:fungal-type cell wall (1-&gt;3)-beta-D-glucan biosynthetic process"/>
    <property type="evidence" value="ECO:0007669"/>
    <property type="project" value="TreeGrafter"/>
</dbReference>
<dbReference type="EMBL" id="JANBPY010001712">
    <property type="protein sequence ID" value="KAJ1958979.1"/>
    <property type="molecule type" value="Genomic_DNA"/>
</dbReference>
<dbReference type="SMART" id="SM00768">
    <property type="entry name" value="X8"/>
    <property type="match status" value="1"/>
</dbReference>
<organism evidence="12 13">
    <name type="scientific">Dispira parvispora</name>
    <dbReference type="NCBI Taxonomy" id="1520584"/>
    <lineage>
        <taxon>Eukaryota</taxon>
        <taxon>Fungi</taxon>
        <taxon>Fungi incertae sedis</taxon>
        <taxon>Zoopagomycota</taxon>
        <taxon>Kickxellomycotina</taxon>
        <taxon>Dimargaritomycetes</taxon>
        <taxon>Dimargaritales</taxon>
        <taxon>Dimargaritaceae</taxon>
        <taxon>Dispira</taxon>
    </lineage>
</organism>
<feature type="chain" id="PRO_5041015407" description="1,3-beta-glucanosyltransferase" evidence="10">
    <location>
        <begin position="23"/>
        <end position="513"/>
    </location>
</feature>
<dbReference type="InterPro" id="IPR012946">
    <property type="entry name" value="X8"/>
</dbReference>
<dbReference type="Pfam" id="PF07983">
    <property type="entry name" value="X8"/>
    <property type="match status" value="1"/>
</dbReference>
<evidence type="ECO:0000256" key="1">
    <source>
        <dbReference type="ARBA" id="ARBA00004196"/>
    </source>
</evidence>
<dbReference type="SUPFAM" id="SSF51445">
    <property type="entry name" value="(Trans)glycosidases"/>
    <property type="match status" value="1"/>
</dbReference>
<keyword evidence="8" id="KW-0325">Glycoprotein</keyword>
<comment type="subcellular location">
    <subcellularLocation>
        <location evidence="1">Cell envelope</location>
    </subcellularLocation>
    <subcellularLocation>
        <location evidence="10">Cell membrane</location>
        <topology evidence="10">Lipid-anchor</topology>
        <topology evidence="10">GPI-anchor</topology>
    </subcellularLocation>
    <subcellularLocation>
        <location evidence="2">Membrane</location>
        <topology evidence="2">Lipid-anchor</topology>
        <topology evidence="2">GPI-anchor</topology>
    </subcellularLocation>
</comment>
<dbReference type="PANTHER" id="PTHR31468:SF2">
    <property type="entry name" value="1,3-BETA-GLUCANOSYLTRANSFERASE GAS1"/>
    <property type="match status" value="1"/>
</dbReference>
<keyword evidence="6 10" id="KW-0472">Membrane</keyword>
<dbReference type="GO" id="GO:0042124">
    <property type="term" value="F:1,3-beta-glucanosyltransferase activity"/>
    <property type="evidence" value="ECO:0007669"/>
    <property type="project" value="TreeGrafter"/>
</dbReference>
<dbReference type="OrthoDB" id="421038at2759"/>
<dbReference type="GO" id="GO:0031505">
    <property type="term" value="P:fungal-type cell wall organization"/>
    <property type="evidence" value="ECO:0007669"/>
    <property type="project" value="TreeGrafter"/>
</dbReference>
<keyword evidence="4 10" id="KW-0336">GPI-anchor</keyword>
<sequence>MVNWKLFLGALTLSSVNSVASAAKVKNSLTISGNKFFNTKTKVQEFIKGVIYRPNVTTNDTWDVLADPEGCSIHIPYLQELGANSIRVPENYTDSQADHEDCMNQLAEANINVFLDIAAVNATKPSYDSFMLDDILAKIDSFRNYTNFVGVFTGNEVVTDNKTTVAAAYVKAITRDIKAYALSKNMQLYVGYAAGNDPVTGYAMLQYMNCGNVKEQVDFYAVNLHTWCGDDADYENTGFKDAVQNFTNINKPVLLGEFGCLGERPQKFGEVNSLFGKDMVDVFSGGFASEYSQVTEDYGLVEVDSSGVSTLDEFDYLKDLYTNSNPKTAKMDSQESKKSSLSCPRISPDWQSHTKLPPLPSSKACQCMVDSFTCSLAFGSDDTDPDALERLFKNMCPVPKCPELSADAANGVYGTWSMCPEQVRIAIAINQNYTKTKEEGEKSCEFKNVATDIIKSPKVESSKTCPRLRTKFEQEAEAEDESGVGPSMVLDGTGTWKSWGAMVVALGFAALVI</sequence>
<feature type="domain" description="X8" evidence="11">
    <location>
        <begin position="372"/>
        <end position="467"/>
    </location>
</feature>
<dbReference type="Pfam" id="PF03198">
    <property type="entry name" value="Glyco_hydro_72"/>
    <property type="match status" value="1"/>
</dbReference>
<comment type="caution">
    <text evidence="12">The sequence shown here is derived from an EMBL/GenBank/DDBJ whole genome shotgun (WGS) entry which is preliminary data.</text>
</comment>
<proteinExistence type="inferred from homology"/>
<name>A0A9W8E5U0_9FUNG</name>
<dbReference type="Gene3D" id="1.20.58.1040">
    <property type="match status" value="1"/>
</dbReference>